<dbReference type="Proteomes" id="UP000547643">
    <property type="component" value="Unassembled WGS sequence"/>
</dbReference>
<reference evidence="1 2" key="1">
    <citation type="submission" date="2020-03" db="EMBL/GenBank/DDBJ databases">
        <title>Soil Listeria distribution.</title>
        <authorList>
            <person name="Liao J."/>
            <person name="Wiedmann M."/>
        </authorList>
    </citation>
    <scope>NUCLEOTIDE SEQUENCE [LARGE SCALE GENOMIC DNA]</scope>
    <source>
        <strain evidence="1 2">FSL L7-1017</strain>
    </source>
</reference>
<name>A0A7X0XN76_9LIST</name>
<proteinExistence type="predicted"/>
<evidence type="ECO:0000313" key="1">
    <source>
        <dbReference type="EMBL" id="MBC1777630.1"/>
    </source>
</evidence>
<dbReference type="AlphaFoldDB" id="A0A7X0XN76"/>
<organism evidence="1 2">
    <name type="scientific">Listeria booriae</name>
    <dbReference type="NCBI Taxonomy" id="1552123"/>
    <lineage>
        <taxon>Bacteria</taxon>
        <taxon>Bacillati</taxon>
        <taxon>Bacillota</taxon>
        <taxon>Bacilli</taxon>
        <taxon>Bacillales</taxon>
        <taxon>Listeriaceae</taxon>
        <taxon>Listeria</taxon>
    </lineage>
</organism>
<comment type="caution">
    <text evidence="1">The sequence shown here is derived from an EMBL/GenBank/DDBJ whole genome shotgun (WGS) entry which is preliminary data.</text>
</comment>
<protein>
    <submittedName>
        <fullName evidence="1">Uncharacterized protein</fullName>
    </submittedName>
</protein>
<dbReference type="RefSeq" id="WP_185470254.1">
    <property type="nucleotide sequence ID" value="NZ_JAARRX010000001.1"/>
</dbReference>
<sequence>MYRVGFIDDQDKHVGNYKKRLANHDIDLIYLKDSLKYSEILDWVLEEKLECLLIDYKLAPKYDFVGSKLANYINKQIFDLPCLLLTSYATDALRESLVSKSNIINKMDMREGIGQVSEIITQNIDVFRNRMELAEEEYRSNIPRYKRGEMSPNEVASLKEQYRILSGYHVIEEFDWENINQETDLELTKIIDKLDKIIEKFEGFEDEKNI</sequence>
<accession>A0A7X0XN76</accession>
<gene>
    <name evidence="1" type="ORF">HCA46_02180</name>
</gene>
<evidence type="ECO:0000313" key="2">
    <source>
        <dbReference type="Proteomes" id="UP000547643"/>
    </source>
</evidence>
<dbReference type="EMBL" id="JAARUV010000001">
    <property type="protein sequence ID" value="MBC1777630.1"/>
    <property type="molecule type" value="Genomic_DNA"/>
</dbReference>